<comment type="caution">
    <text evidence="3">The sequence shown here is derived from an EMBL/GenBank/DDBJ whole genome shotgun (WGS) entry which is preliminary data.</text>
</comment>
<evidence type="ECO:0000259" key="2">
    <source>
        <dbReference type="PROSITE" id="PS51202"/>
    </source>
</evidence>
<dbReference type="EMBL" id="LXWF01000040">
    <property type="protein sequence ID" value="ORC16393.1"/>
    <property type="molecule type" value="Genomic_DNA"/>
</dbReference>
<dbReference type="SUPFAM" id="SSF51735">
    <property type="entry name" value="NAD(P)-binding Rossmann-fold domains"/>
    <property type="match status" value="1"/>
</dbReference>
<feature type="domain" description="RCK C-terminal" evidence="2">
    <location>
        <begin position="143"/>
        <end position="225"/>
    </location>
</feature>
<proteinExistence type="predicted"/>
<dbReference type="OrthoDB" id="9776294at2"/>
<dbReference type="Gene3D" id="3.30.70.1450">
    <property type="entry name" value="Regulator of K+ conductance, C-terminal domain"/>
    <property type="match status" value="1"/>
</dbReference>
<dbReference type="InterPro" id="IPR006037">
    <property type="entry name" value="RCK_C"/>
</dbReference>
<reference evidence="3 4" key="1">
    <citation type="submission" date="2016-05" db="EMBL/GenBank/DDBJ databases">
        <title>Draft genome sequence of a porcine commensal Rothia nasimurium.</title>
        <authorList>
            <person name="Gaiser R.A."/>
            <person name="Van Baarlen P."/>
            <person name="Wells J.M."/>
        </authorList>
    </citation>
    <scope>NUCLEOTIDE SEQUENCE [LARGE SCALE GENOMIC DNA]</scope>
    <source>
        <strain evidence="3 4">PT-32</strain>
    </source>
</reference>
<gene>
    <name evidence="3" type="ORF">A7979_03455</name>
</gene>
<protein>
    <submittedName>
        <fullName evidence="3">Potassium transporter</fullName>
    </submittedName>
</protein>
<dbReference type="Proteomes" id="UP000192359">
    <property type="component" value="Unassembled WGS sequence"/>
</dbReference>
<dbReference type="GO" id="GO:0008324">
    <property type="term" value="F:monoatomic cation transmembrane transporter activity"/>
    <property type="evidence" value="ECO:0007669"/>
    <property type="project" value="InterPro"/>
</dbReference>
<evidence type="ECO:0000259" key="1">
    <source>
        <dbReference type="PROSITE" id="PS51201"/>
    </source>
</evidence>
<sequence length="225" mass="24279">MARKEPRTAHSAPVLVIGLGRFGTATAAQLVRQNKEVLAVEKDPILVQKWSGDLTHVVEADATDMNALRQLGAQDFTAAVVGVGTSIEASVLITANLVDLGIERIWAKAITPSHGKILSRIGAHRVVYPESDAGVRAAHLISGRLLDFIEFDDDFAIVKMYPPKETHGFTLAESDVRSKYGVTIVGVKSPGEEIAYATPETRVSSRDLLIVSGQVDLIERFAARP</sequence>
<dbReference type="InterPro" id="IPR050721">
    <property type="entry name" value="Trk_Ktr_HKT_K-transport"/>
</dbReference>
<dbReference type="RefSeq" id="WP_083091964.1">
    <property type="nucleotide sequence ID" value="NZ_LXWF01000040.1"/>
</dbReference>
<evidence type="ECO:0000313" key="3">
    <source>
        <dbReference type="EMBL" id="ORC16393.1"/>
    </source>
</evidence>
<name>A0A1Y1RNF5_9MICC</name>
<dbReference type="InterPro" id="IPR003148">
    <property type="entry name" value="RCK_N"/>
</dbReference>
<dbReference type="InterPro" id="IPR036291">
    <property type="entry name" value="NAD(P)-bd_dom_sf"/>
</dbReference>
<dbReference type="PANTHER" id="PTHR43833:SF7">
    <property type="entry name" value="KTR SYSTEM POTASSIUM UPTAKE PROTEIN C"/>
    <property type="match status" value="1"/>
</dbReference>
<dbReference type="PROSITE" id="PS51201">
    <property type="entry name" value="RCK_N"/>
    <property type="match status" value="1"/>
</dbReference>
<evidence type="ECO:0000313" key="4">
    <source>
        <dbReference type="Proteomes" id="UP000192359"/>
    </source>
</evidence>
<dbReference type="GO" id="GO:0006813">
    <property type="term" value="P:potassium ion transport"/>
    <property type="evidence" value="ECO:0007669"/>
    <property type="project" value="InterPro"/>
</dbReference>
<dbReference type="SUPFAM" id="SSF116726">
    <property type="entry name" value="TrkA C-terminal domain-like"/>
    <property type="match status" value="1"/>
</dbReference>
<dbReference type="PANTHER" id="PTHR43833">
    <property type="entry name" value="POTASSIUM CHANNEL PROTEIN 2-RELATED-RELATED"/>
    <property type="match status" value="1"/>
</dbReference>
<organism evidence="3 4">
    <name type="scientific">Rothia nasimurium</name>
    <dbReference type="NCBI Taxonomy" id="85336"/>
    <lineage>
        <taxon>Bacteria</taxon>
        <taxon>Bacillati</taxon>
        <taxon>Actinomycetota</taxon>
        <taxon>Actinomycetes</taxon>
        <taxon>Micrococcales</taxon>
        <taxon>Micrococcaceae</taxon>
        <taxon>Rothia</taxon>
    </lineage>
</organism>
<dbReference type="AlphaFoldDB" id="A0A1Y1RNF5"/>
<dbReference type="Gene3D" id="3.40.50.720">
    <property type="entry name" value="NAD(P)-binding Rossmann-like Domain"/>
    <property type="match status" value="1"/>
</dbReference>
<dbReference type="Pfam" id="PF02080">
    <property type="entry name" value="TrkA_C"/>
    <property type="match status" value="1"/>
</dbReference>
<dbReference type="PROSITE" id="PS51202">
    <property type="entry name" value="RCK_C"/>
    <property type="match status" value="1"/>
</dbReference>
<feature type="domain" description="RCK N-terminal" evidence="1">
    <location>
        <begin position="11"/>
        <end position="128"/>
    </location>
</feature>
<dbReference type="Pfam" id="PF02254">
    <property type="entry name" value="TrkA_N"/>
    <property type="match status" value="1"/>
</dbReference>
<keyword evidence="4" id="KW-1185">Reference proteome</keyword>
<dbReference type="InterPro" id="IPR036721">
    <property type="entry name" value="RCK_C_sf"/>
</dbReference>
<accession>A0A1Y1RNF5</accession>